<organism evidence="1 2">
    <name type="scientific">Duganella sacchari</name>
    <dbReference type="NCBI Taxonomy" id="551987"/>
    <lineage>
        <taxon>Bacteria</taxon>
        <taxon>Pseudomonadati</taxon>
        <taxon>Pseudomonadota</taxon>
        <taxon>Betaproteobacteria</taxon>
        <taxon>Burkholderiales</taxon>
        <taxon>Oxalobacteraceae</taxon>
        <taxon>Telluria group</taxon>
        <taxon>Duganella</taxon>
    </lineage>
</organism>
<dbReference type="EMBL" id="FRCX01000026">
    <property type="protein sequence ID" value="SHN44781.1"/>
    <property type="molecule type" value="Genomic_DNA"/>
</dbReference>
<accession>A0A1M7RF49</accession>
<evidence type="ECO:0000313" key="1">
    <source>
        <dbReference type="EMBL" id="SHN44781.1"/>
    </source>
</evidence>
<name>A0A1M7RF49_9BURK</name>
<reference evidence="2" key="1">
    <citation type="submission" date="2016-11" db="EMBL/GenBank/DDBJ databases">
        <authorList>
            <person name="Varghese N."/>
            <person name="Submissions S."/>
        </authorList>
    </citation>
    <scope>NUCLEOTIDE SEQUENCE [LARGE SCALE GENOMIC DNA]</scope>
    <source>
        <strain evidence="2">Sac-22</strain>
    </source>
</reference>
<dbReference type="AlphaFoldDB" id="A0A1M7RF49"/>
<sequence length="58" mass="6791">MFVKIKFETFMFESGFNQLLNVGQRIRFVQFAAPHEHIDEAEFARLQNGALSRTRVNC</sequence>
<gene>
    <name evidence="1" type="ORF">SAMN05192549_12616</name>
</gene>
<dbReference type="Proteomes" id="UP000184339">
    <property type="component" value="Unassembled WGS sequence"/>
</dbReference>
<evidence type="ECO:0000313" key="2">
    <source>
        <dbReference type="Proteomes" id="UP000184339"/>
    </source>
</evidence>
<proteinExistence type="predicted"/>
<protein>
    <submittedName>
        <fullName evidence="1">Uncharacterized protein</fullName>
    </submittedName>
</protein>
<keyword evidence="2" id="KW-1185">Reference proteome</keyword>